<sequence length="627" mass="66814">MGEEDRDPISLDSPDGSPHAASPSPLSVEIPVKDEQQVVNNASRKKRVYSPPTAPSNSEDENMRSACDSCTFSKIRCVGGRPCERCRKRGKDEKRRCGPKKKEDGSSSPSRSGGGSFSRPGEYSVNHVPSTFDATSLNAAEKEWLRQFVLGLNAYLPVVNEGMLTLAVRPLPSGAVEIDRHRRHACRAALWGSVSLGALVCKNEAEGARYNQRARLELKECFDAPVTELTSVFLVLTIYYLHRLDNAKLVRYAGFARQSLRELAFIPLDIAASVRMLQVSLYLAGAGEPPEVTVPTPRTMLHLPPSVAKQRCLHIISFLMMSIYTSIRPDDQRPFGTVPIVSDEHLLSLAGEIRGLVECTKAPDDMSVVIGCVLQGYLLLRLGHTADAIRISETVAEMVAMNPTILQFPLTWTMSCCVLEGLRRFGRHAVAEKLIATMSPLAAGLPFASKCCSVGAELLAVYAGNGCGMAQALQIQQLQQKQAFQQQQAAAAAAAAVAAAAAATSARSNSAASVESDHSGGGGRGSRTDSGLAVPHHLSAGHQSLDVLTAAAAAANAAVDARLLAQAELPELPPYAFTTGFFNATQEVMAGMDTKGYMASLLAASGGGPGPSPHDLPFADLFRVGAH</sequence>
<proteinExistence type="predicted"/>
<dbReference type="InterPro" id="IPR001138">
    <property type="entry name" value="Zn2Cys6_DnaBD"/>
</dbReference>
<keyword evidence="4" id="KW-1185">Reference proteome</keyword>
<feature type="region of interest" description="Disordered" evidence="1">
    <location>
        <begin position="88"/>
        <end position="122"/>
    </location>
</feature>
<evidence type="ECO:0000313" key="3">
    <source>
        <dbReference type="EMBL" id="KAG5188303.1"/>
    </source>
</evidence>
<feature type="compositionally biased region" description="Low complexity" evidence="1">
    <location>
        <begin position="106"/>
        <end position="121"/>
    </location>
</feature>
<dbReference type="Proteomes" id="UP000664859">
    <property type="component" value="Unassembled WGS sequence"/>
</dbReference>
<feature type="region of interest" description="Disordered" evidence="1">
    <location>
        <begin position="1"/>
        <end position="65"/>
    </location>
</feature>
<feature type="compositionally biased region" description="Basic and acidic residues" evidence="1">
    <location>
        <begin position="88"/>
        <end position="105"/>
    </location>
</feature>
<organism evidence="3 4">
    <name type="scientific">Tribonema minus</name>
    <dbReference type="NCBI Taxonomy" id="303371"/>
    <lineage>
        <taxon>Eukaryota</taxon>
        <taxon>Sar</taxon>
        <taxon>Stramenopiles</taxon>
        <taxon>Ochrophyta</taxon>
        <taxon>PX clade</taxon>
        <taxon>Xanthophyceae</taxon>
        <taxon>Tribonematales</taxon>
        <taxon>Tribonemataceae</taxon>
        <taxon>Tribonema</taxon>
    </lineage>
</organism>
<feature type="domain" description="Zn(2)-C6 fungal-type" evidence="2">
    <location>
        <begin position="66"/>
        <end position="97"/>
    </location>
</feature>
<accession>A0A836CK64</accession>
<dbReference type="Gene3D" id="4.10.240.10">
    <property type="entry name" value="Zn(2)-C6 fungal-type DNA-binding domain"/>
    <property type="match status" value="1"/>
</dbReference>
<gene>
    <name evidence="3" type="ORF">JKP88DRAFT_267622</name>
</gene>
<dbReference type="PROSITE" id="PS50048">
    <property type="entry name" value="ZN2_CY6_FUNGAL_2"/>
    <property type="match status" value="1"/>
</dbReference>
<reference evidence="3" key="1">
    <citation type="submission" date="2021-02" db="EMBL/GenBank/DDBJ databases">
        <title>First Annotated Genome of the Yellow-green Alga Tribonema minus.</title>
        <authorList>
            <person name="Mahan K.M."/>
        </authorList>
    </citation>
    <scope>NUCLEOTIDE SEQUENCE</scope>
    <source>
        <strain evidence="3">UTEX B ZZ1240</strain>
    </source>
</reference>
<dbReference type="CDD" id="cd00067">
    <property type="entry name" value="GAL4"/>
    <property type="match status" value="1"/>
</dbReference>
<name>A0A836CK64_9STRA</name>
<protein>
    <recommendedName>
        <fullName evidence="2">Zn(2)-C6 fungal-type domain-containing protein</fullName>
    </recommendedName>
</protein>
<dbReference type="EMBL" id="JAFCMP010000072">
    <property type="protein sequence ID" value="KAG5188303.1"/>
    <property type="molecule type" value="Genomic_DNA"/>
</dbReference>
<feature type="region of interest" description="Disordered" evidence="1">
    <location>
        <begin position="509"/>
        <end position="534"/>
    </location>
</feature>
<dbReference type="AlphaFoldDB" id="A0A836CK64"/>
<evidence type="ECO:0000313" key="4">
    <source>
        <dbReference type="Proteomes" id="UP000664859"/>
    </source>
</evidence>
<evidence type="ECO:0000259" key="2">
    <source>
        <dbReference type="PROSITE" id="PS50048"/>
    </source>
</evidence>
<dbReference type="InterPro" id="IPR036864">
    <property type="entry name" value="Zn2-C6_fun-type_DNA-bd_sf"/>
</dbReference>
<dbReference type="GO" id="GO:0000981">
    <property type="term" value="F:DNA-binding transcription factor activity, RNA polymerase II-specific"/>
    <property type="evidence" value="ECO:0007669"/>
    <property type="project" value="InterPro"/>
</dbReference>
<comment type="caution">
    <text evidence="3">The sequence shown here is derived from an EMBL/GenBank/DDBJ whole genome shotgun (WGS) entry which is preliminary data.</text>
</comment>
<evidence type="ECO:0000256" key="1">
    <source>
        <dbReference type="SAM" id="MobiDB-lite"/>
    </source>
</evidence>
<dbReference type="GO" id="GO:0008270">
    <property type="term" value="F:zinc ion binding"/>
    <property type="evidence" value="ECO:0007669"/>
    <property type="project" value="InterPro"/>
</dbReference>
<dbReference type="OrthoDB" id="1393670at2759"/>